<keyword evidence="12" id="KW-0968">Cytoplasmic vesicle</keyword>
<dbReference type="GO" id="GO:0014069">
    <property type="term" value="C:postsynaptic density"/>
    <property type="evidence" value="ECO:0007669"/>
    <property type="project" value="UniProtKB-SubCell"/>
</dbReference>
<dbReference type="Pfam" id="PF04440">
    <property type="entry name" value="Dysbindin"/>
    <property type="match status" value="1"/>
</dbReference>
<evidence type="ECO:0000256" key="10">
    <source>
        <dbReference type="ARBA" id="ARBA00023136"/>
    </source>
</evidence>
<evidence type="ECO:0000256" key="13">
    <source>
        <dbReference type="ARBA" id="ARBA00034105"/>
    </source>
</evidence>
<keyword evidence="8" id="KW-0770">Synapse</keyword>
<organism evidence="18 19">
    <name type="scientific">Molossus molossus</name>
    <name type="common">Pallas' mastiff bat</name>
    <name type="synonym">Vespertilio molossus</name>
    <dbReference type="NCBI Taxonomy" id="27622"/>
    <lineage>
        <taxon>Eukaryota</taxon>
        <taxon>Metazoa</taxon>
        <taxon>Chordata</taxon>
        <taxon>Craniata</taxon>
        <taxon>Vertebrata</taxon>
        <taxon>Euteleostomi</taxon>
        <taxon>Mammalia</taxon>
        <taxon>Eutheria</taxon>
        <taxon>Laurasiatheria</taxon>
        <taxon>Chiroptera</taxon>
        <taxon>Yangochiroptera</taxon>
        <taxon>Molossidae</taxon>
        <taxon>Molossus</taxon>
    </lineage>
</organism>
<evidence type="ECO:0000256" key="3">
    <source>
        <dbReference type="ARBA" id="ARBA00004240"/>
    </source>
</evidence>
<keyword evidence="7" id="KW-0256">Endoplasmic reticulum</keyword>
<feature type="compositionally biased region" description="Polar residues" evidence="17">
    <location>
        <begin position="287"/>
        <end position="298"/>
    </location>
</feature>
<gene>
    <name evidence="18" type="ORF">HJG59_004166</name>
</gene>
<dbReference type="AlphaFoldDB" id="A0A7J8F7I7"/>
<evidence type="ECO:0000256" key="17">
    <source>
        <dbReference type="SAM" id="MobiDB-lite"/>
    </source>
</evidence>
<evidence type="ECO:0000256" key="12">
    <source>
        <dbReference type="ARBA" id="ARBA00023329"/>
    </source>
</evidence>
<evidence type="ECO:0000313" key="19">
    <source>
        <dbReference type="Proteomes" id="UP000550707"/>
    </source>
</evidence>
<dbReference type="GO" id="GO:0031175">
    <property type="term" value="P:neuron projection development"/>
    <property type="evidence" value="ECO:0007669"/>
    <property type="project" value="TreeGrafter"/>
</dbReference>
<evidence type="ECO:0000256" key="9">
    <source>
        <dbReference type="ARBA" id="ARBA00023054"/>
    </source>
</evidence>
<keyword evidence="6" id="KW-0967">Endosome</keyword>
<dbReference type="GO" id="GO:0031083">
    <property type="term" value="C:BLOC-1 complex"/>
    <property type="evidence" value="ECO:0007669"/>
    <property type="project" value="TreeGrafter"/>
</dbReference>
<evidence type="ECO:0000256" key="1">
    <source>
        <dbReference type="ARBA" id="ARBA00004123"/>
    </source>
</evidence>
<evidence type="ECO:0000256" key="4">
    <source>
        <dbReference type="ARBA" id="ARBA00008686"/>
    </source>
</evidence>
<comment type="caution">
    <text evidence="18">The sequence shown here is derived from an EMBL/GenBank/DDBJ whole genome shotgun (WGS) entry which is preliminary data.</text>
</comment>
<dbReference type="Proteomes" id="UP000550707">
    <property type="component" value="Unassembled WGS sequence"/>
</dbReference>
<evidence type="ECO:0000256" key="8">
    <source>
        <dbReference type="ARBA" id="ARBA00023018"/>
    </source>
</evidence>
<dbReference type="GO" id="GO:0048490">
    <property type="term" value="P:anterograde synaptic vesicle transport"/>
    <property type="evidence" value="ECO:0007669"/>
    <property type="project" value="TreeGrafter"/>
</dbReference>
<dbReference type="PANTHER" id="PTHR16294:SF5">
    <property type="entry name" value="DYSBINDIN"/>
    <property type="match status" value="1"/>
</dbReference>
<keyword evidence="5" id="KW-0963">Cytoplasm</keyword>
<name>A0A7J8F7I7_MOLMO</name>
<proteinExistence type="inferred from homology"/>
<evidence type="ECO:0000313" key="18">
    <source>
        <dbReference type="EMBL" id="KAF6443545.1"/>
    </source>
</evidence>
<dbReference type="PANTHER" id="PTHR16294">
    <property type="entry name" value="DYSTROBREVIN BINDING PROTEIN 1 DYSBINDIN"/>
    <property type="match status" value="1"/>
</dbReference>
<dbReference type="GO" id="GO:0030672">
    <property type="term" value="C:synaptic vesicle membrane"/>
    <property type="evidence" value="ECO:0007669"/>
    <property type="project" value="UniProtKB-SubCell"/>
</dbReference>
<keyword evidence="19" id="KW-1185">Reference proteome</keyword>
<evidence type="ECO:0000256" key="2">
    <source>
        <dbReference type="ARBA" id="ARBA00004125"/>
    </source>
</evidence>
<keyword evidence="9 16" id="KW-0175">Coiled coil</keyword>
<dbReference type="GO" id="GO:0010008">
    <property type="term" value="C:endosome membrane"/>
    <property type="evidence" value="ECO:0007669"/>
    <property type="project" value="UniProtKB-SubCell"/>
</dbReference>
<dbReference type="GO" id="GO:0005886">
    <property type="term" value="C:plasma membrane"/>
    <property type="evidence" value="ECO:0007669"/>
    <property type="project" value="TreeGrafter"/>
</dbReference>
<dbReference type="GO" id="GO:1904115">
    <property type="term" value="C:axon cytoplasm"/>
    <property type="evidence" value="ECO:0007669"/>
    <property type="project" value="GOC"/>
</dbReference>
<evidence type="ECO:0000256" key="5">
    <source>
        <dbReference type="ARBA" id="ARBA00022490"/>
    </source>
</evidence>
<dbReference type="GO" id="GO:0005783">
    <property type="term" value="C:endoplasmic reticulum"/>
    <property type="evidence" value="ECO:0007669"/>
    <property type="project" value="UniProtKB-SubCell"/>
</dbReference>
<dbReference type="GO" id="GO:0005634">
    <property type="term" value="C:nucleus"/>
    <property type="evidence" value="ECO:0007669"/>
    <property type="project" value="UniProtKB-SubCell"/>
</dbReference>
<evidence type="ECO:0000256" key="15">
    <source>
        <dbReference type="ARBA" id="ARBA00037838"/>
    </source>
</evidence>
<dbReference type="GO" id="GO:2000300">
    <property type="term" value="P:regulation of synaptic vesicle exocytosis"/>
    <property type="evidence" value="ECO:0007669"/>
    <property type="project" value="TreeGrafter"/>
</dbReference>
<keyword evidence="10" id="KW-0472">Membrane</keyword>
<evidence type="ECO:0000256" key="6">
    <source>
        <dbReference type="ARBA" id="ARBA00022753"/>
    </source>
</evidence>
<evidence type="ECO:0000256" key="7">
    <source>
        <dbReference type="ARBA" id="ARBA00022824"/>
    </source>
</evidence>
<evidence type="ECO:0000256" key="11">
    <source>
        <dbReference type="ARBA" id="ARBA00023242"/>
    </source>
</evidence>
<feature type="region of interest" description="Disordered" evidence="17">
    <location>
        <begin position="276"/>
        <end position="314"/>
    </location>
</feature>
<protein>
    <submittedName>
        <fullName evidence="18">Dystrobrevin binding protein 1</fullName>
    </submittedName>
</protein>
<comment type="subcellular location">
    <subcellularLocation>
        <location evidence="15">Cytoplasmic vesicle</location>
        <location evidence="15">Secretory vesicle</location>
        <location evidence="15">Synaptic vesicle membrane</location>
        <topology evidence="15">Peripheral membrane protein</topology>
        <orientation evidence="15">Cytoplasmic side</orientation>
    </subcellularLocation>
    <subcellularLocation>
        <location evidence="3">Endoplasmic reticulum</location>
    </subcellularLocation>
    <subcellularLocation>
        <location evidence="2">Endosome membrane</location>
        <topology evidence="2">Peripheral membrane protein</topology>
        <orientation evidence="2">Cytoplasmic side</orientation>
    </subcellularLocation>
    <subcellularLocation>
        <location evidence="14">Melanosome membrane</location>
        <topology evidence="14">Peripheral membrane protein</topology>
        <orientation evidence="14">Cytoplasmic side</orientation>
    </subcellularLocation>
    <subcellularLocation>
        <location evidence="1">Nucleus</location>
    </subcellularLocation>
    <subcellularLocation>
        <location evidence="13">Postsynaptic density</location>
    </subcellularLocation>
</comment>
<dbReference type="GO" id="GO:0033162">
    <property type="term" value="C:melanosome membrane"/>
    <property type="evidence" value="ECO:0007669"/>
    <property type="project" value="UniProtKB-SubCell"/>
</dbReference>
<dbReference type="GO" id="GO:0060155">
    <property type="term" value="P:platelet dense granule organization"/>
    <property type="evidence" value="ECO:0007669"/>
    <property type="project" value="TreeGrafter"/>
</dbReference>
<evidence type="ECO:0000256" key="14">
    <source>
        <dbReference type="ARBA" id="ARBA00037798"/>
    </source>
</evidence>
<comment type="similarity">
    <text evidence="4">Belongs to the dysbindin family.</text>
</comment>
<dbReference type="InterPro" id="IPR007531">
    <property type="entry name" value="Dysbindin"/>
</dbReference>
<keyword evidence="11" id="KW-0539">Nucleus</keyword>
<feature type="coiled-coil region" evidence="16">
    <location>
        <begin position="118"/>
        <end position="179"/>
    </location>
</feature>
<accession>A0A7J8F7I7</accession>
<reference evidence="18 19" key="1">
    <citation type="journal article" date="2020" name="Nature">
        <title>Six reference-quality genomes reveal evolution of bat adaptations.</title>
        <authorList>
            <person name="Jebb D."/>
            <person name="Huang Z."/>
            <person name="Pippel M."/>
            <person name="Hughes G.M."/>
            <person name="Lavrichenko K."/>
            <person name="Devanna P."/>
            <person name="Winkler S."/>
            <person name="Jermiin L.S."/>
            <person name="Skirmuntt E.C."/>
            <person name="Katzourakis A."/>
            <person name="Burkitt-Gray L."/>
            <person name="Ray D.A."/>
            <person name="Sullivan K.A.M."/>
            <person name="Roscito J.G."/>
            <person name="Kirilenko B.M."/>
            <person name="Davalos L.M."/>
            <person name="Corthals A.P."/>
            <person name="Power M.L."/>
            <person name="Jones G."/>
            <person name="Ransome R.D."/>
            <person name="Dechmann D.K.N."/>
            <person name="Locatelli A.G."/>
            <person name="Puechmaille S.J."/>
            <person name="Fedrigo O."/>
            <person name="Jarvis E.D."/>
            <person name="Hiller M."/>
            <person name="Vernes S.C."/>
            <person name="Myers E.W."/>
            <person name="Teeling E.C."/>
        </authorList>
    </citation>
    <scope>NUCLEOTIDE SEQUENCE [LARGE SCALE GENOMIC DNA]</scope>
    <source>
        <strain evidence="18">MMolMol1</strain>
        <tissue evidence="18">Muscle</tissue>
    </source>
</reference>
<dbReference type="EMBL" id="JACASF010000012">
    <property type="protein sequence ID" value="KAF6443545.1"/>
    <property type="molecule type" value="Genomic_DNA"/>
</dbReference>
<sequence length="330" mass="37265">MLETLRERLLSVQQDFTSGLKTLSDKSREAKVKSKPRTVSYLPKYSAGLELLSRYEDTWAALHRRAKECASAGELVGSEVVMLSAHGDKRKTSLIELQEQLQQLPGLIADLESTTANLTHLETSFEEVENHLLNLEDLCAQCELERYKHTQSQQLENYKENKRKELETFKAELDAEHTQKVLEMEHSQQMKLKERQKFFEEAFQQDMEQYLSTGYLQIAERREPMGSMSSMEVNIDMLEQMDLMDISDQEALDVFLNSGPESGTGQNEITLQVPNPSELRAQPPSLPSTCNDPATQDCSEGGESPIVQSDEEGVEVDTALATLHTDDSDS</sequence>
<evidence type="ECO:0000256" key="16">
    <source>
        <dbReference type="SAM" id="Coils"/>
    </source>
</evidence>